<sequence length="569" mass="65231">MMKFRNNCVKMNVSSIVSSSGEPSTSSMSTEIYLLKRMESHCLELDSLNTECRTKSPKLMSQRLPRFMRRRAASHNPKRVPKYIQRVIHDSKPSALLSTHSKKKKTNNKKKKHINERKHELSVKRRNEKKERTILHIWFAKRFKMKVYFNRLTPIKNCTKNERLLYRNSKQDFVFNYLSIYNCIEIDYSMSGRQQLVNIGCTFGAKLYESGNREGMTVLYAYESYPLKPLVSTAFLWNQSFSKLWIWSHISVYDKVIQLLIECSQQYFPNEFKFIDRSHQLESESAKSLWNKITENRGHRVGGLHDLQMISLNTSSLLFPEFGFIDVDENETKVAKLKTLLNSDTEEPFYVIRNASILSKLSKDLRSNILSDILDSIEKRSNALINVEIVCVGRGVPQEFDYICIPNETEIENIIRQIFIGNIGWKGFGSKESSQTLNEFEILECLREDISSHLAPTGLNLNIIIMTGTSLLSLMSDSICWCFGSQQLNPKMPPKVRPAYSASAPPCEKPPNTIRLAAIPDLSSFAINSWTRTVALLMPSSSTRASDSSEKRSNHEGIGKPPFRDTGIT</sequence>
<feature type="domain" description="Pop1 N-terminal" evidence="2">
    <location>
        <begin position="45"/>
        <end position="130"/>
    </location>
</feature>
<proteinExistence type="predicted"/>
<dbReference type="InterPro" id="IPR039182">
    <property type="entry name" value="Pop1"/>
</dbReference>
<feature type="region of interest" description="Disordered" evidence="1">
    <location>
        <begin position="541"/>
        <end position="569"/>
    </location>
</feature>
<feature type="region of interest" description="Disordered" evidence="1">
    <location>
        <begin position="94"/>
        <end position="126"/>
    </location>
</feature>
<evidence type="ECO:0000313" key="4">
    <source>
        <dbReference type="Proteomes" id="UP000759131"/>
    </source>
</evidence>
<evidence type="ECO:0000259" key="2">
    <source>
        <dbReference type="Pfam" id="PF06978"/>
    </source>
</evidence>
<accession>A0A7R9KPW0</accession>
<dbReference type="PANTHER" id="PTHR22731">
    <property type="entry name" value="RIBONUCLEASES P/MRP PROTEIN SUBUNIT POP1"/>
    <property type="match status" value="1"/>
</dbReference>
<evidence type="ECO:0000256" key="1">
    <source>
        <dbReference type="SAM" id="MobiDB-lite"/>
    </source>
</evidence>
<dbReference type="GO" id="GO:0001682">
    <property type="term" value="P:tRNA 5'-leader removal"/>
    <property type="evidence" value="ECO:0007669"/>
    <property type="project" value="InterPro"/>
</dbReference>
<reference evidence="3" key="1">
    <citation type="submission" date="2020-11" db="EMBL/GenBank/DDBJ databases">
        <authorList>
            <person name="Tran Van P."/>
        </authorList>
    </citation>
    <scope>NUCLEOTIDE SEQUENCE</scope>
</reference>
<dbReference type="EMBL" id="CAJPIZ010004392">
    <property type="protein sequence ID" value="CAG2107486.1"/>
    <property type="molecule type" value="Genomic_DNA"/>
</dbReference>
<dbReference type="GO" id="GO:0000172">
    <property type="term" value="C:ribonuclease MRP complex"/>
    <property type="evidence" value="ECO:0007669"/>
    <property type="project" value="InterPro"/>
</dbReference>
<dbReference type="InterPro" id="IPR009723">
    <property type="entry name" value="Pop1_N"/>
</dbReference>
<dbReference type="Pfam" id="PF06978">
    <property type="entry name" value="POP1_N"/>
    <property type="match status" value="1"/>
</dbReference>
<feature type="compositionally biased region" description="Basic residues" evidence="1">
    <location>
        <begin position="100"/>
        <end position="116"/>
    </location>
</feature>
<dbReference type="AlphaFoldDB" id="A0A7R9KPW0"/>
<dbReference type="GO" id="GO:0005655">
    <property type="term" value="C:nucleolar ribonuclease P complex"/>
    <property type="evidence" value="ECO:0007669"/>
    <property type="project" value="InterPro"/>
</dbReference>
<organism evidence="3">
    <name type="scientific">Medioppia subpectinata</name>
    <dbReference type="NCBI Taxonomy" id="1979941"/>
    <lineage>
        <taxon>Eukaryota</taxon>
        <taxon>Metazoa</taxon>
        <taxon>Ecdysozoa</taxon>
        <taxon>Arthropoda</taxon>
        <taxon>Chelicerata</taxon>
        <taxon>Arachnida</taxon>
        <taxon>Acari</taxon>
        <taxon>Acariformes</taxon>
        <taxon>Sarcoptiformes</taxon>
        <taxon>Oribatida</taxon>
        <taxon>Brachypylina</taxon>
        <taxon>Oppioidea</taxon>
        <taxon>Oppiidae</taxon>
        <taxon>Medioppia</taxon>
    </lineage>
</organism>
<gene>
    <name evidence="3" type="ORF">OSB1V03_LOCUS7486</name>
</gene>
<dbReference type="EMBL" id="OC858967">
    <property type="protein sequence ID" value="CAD7627056.1"/>
    <property type="molecule type" value="Genomic_DNA"/>
</dbReference>
<keyword evidence="4" id="KW-1185">Reference proteome</keyword>
<evidence type="ECO:0000313" key="3">
    <source>
        <dbReference type="EMBL" id="CAD7627056.1"/>
    </source>
</evidence>
<dbReference type="PANTHER" id="PTHR22731:SF3">
    <property type="entry name" value="RIBONUCLEASES P_MRP PROTEIN SUBUNIT POP1"/>
    <property type="match status" value="1"/>
</dbReference>
<dbReference type="Proteomes" id="UP000759131">
    <property type="component" value="Unassembled WGS sequence"/>
</dbReference>
<name>A0A7R9KPW0_9ACAR</name>
<feature type="compositionally biased region" description="Basic and acidic residues" evidence="1">
    <location>
        <begin position="117"/>
        <end position="126"/>
    </location>
</feature>
<dbReference type="OrthoDB" id="442863at2759"/>
<protein>
    <recommendedName>
        <fullName evidence="2">Pop1 N-terminal domain-containing protein</fullName>
    </recommendedName>
</protein>
<feature type="compositionally biased region" description="Basic and acidic residues" evidence="1">
    <location>
        <begin position="547"/>
        <end position="558"/>
    </location>
</feature>